<feature type="region of interest" description="Disordered" evidence="1">
    <location>
        <begin position="55"/>
        <end position="78"/>
    </location>
</feature>
<proteinExistence type="predicted"/>
<organism evidence="2 3">
    <name type="scientific">Triparma retinervis</name>
    <dbReference type="NCBI Taxonomy" id="2557542"/>
    <lineage>
        <taxon>Eukaryota</taxon>
        <taxon>Sar</taxon>
        <taxon>Stramenopiles</taxon>
        <taxon>Ochrophyta</taxon>
        <taxon>Bolidophyceae</taxon>
        <taxon>Parmales</taxon>
        <taxon>Triparmaceae</taxon>
        <taxon>Triparma</taxon>
    </lineage>
</organism>
<reference evidence="2" key="1">
    <citation type="submission" date="2022-07" db="EMBL/GenBank/DDBJ databases">
        <title>Genome analysis of Parmales, a sister group of diatoms, reveals the evolutionary specialization of diatoms from phago-mixotrophs to photoautotrophs.</title>
        <authorList>
            <person name="Ban H."/>
            <person name="Sato S."/>
            <person name="Yoshikawa S."/>
            <person name="Kazumasa Y."/>
            <person name="Nakamura Y."/>
            <person name="Ichinomiya M."/>
            <person name="Saitoh K."/>
            <person name="Sato N."/>
            <person name="Blanc-Mathieu R."/>
            <person name="Endo H."/>
            <person name="Kuwata A."/>
            <person name="Ogata H."/>
        </authorList>
    </citation>
    <scope>NUCLEOTIDE SEQUENCE</scope>
</reference>
<feature type="region of interest" description="Disordered" evidence="1">
    <location>
        <begin position="499"/>
        <end position="529"/>
    </location>
</feature>
<feature type="compositionally biased region" description="Pro residues" evidence="1">
    <location>
        <begin position="11"/>
        <end position="23"/>
    </location>
</feature>
<feature type="compositionally biased region" description="Low complexity" evidence="1">
    <location>
        <begin position="161"/>
        <end position="177"/>
    </location>
</feature>
<evidence type="ECO:0000313" key="3">
    <source>
        <dbReference type="Proteomes" id="UP001165082"/>
    </source>
</evidence>
<protein>
    <submittedName>
        <fullName evidence="2">Uncharacterized protein</fullName>
    </submittedName>
</protein>
<dbReference type="AlphaFoldDB" id="A0A9W7F7I0"/>
<evidence type="ECO:0000313" key="2">
    <source>
        <dbReference type="EMBL" id="GMI03634.1"/>
    </source>
</evidence>
<evidence type="ECO:0000256" key="1">
    <source>
        <dbReference type="SAM" id="MobiDB-lite"/>
    </source>
</evidence>
<feature type="region of interest" description="Disordered" evidence="1">
    <location>
        <begin position="1"/>
        <end position="27"/>
    </location>
</feature>
<dbReference type="EMBL" id="BRXZ01000039">
    <property type="protein sequence ID" value="GMI03634.1"/>
    <property type="molecule type" value="Genomic_DNA"/>
</dbReference>
<accession>A0A9W7F7I0</accession>
<sequence length="622" mass="69254">MTSTVSVPAFSEPPGPEPSPGDMPTPSIAIAIIGSLQNTPSTSPPTTTKVKCEGYPNLKEDPEGEAAPRATVTPTRSAKIEPKIEGNVKVENVSPSGFMEGQQVLVSGTDDPNGNRETATIVKVGEKNLQIKWTIRGDKKWVSANRIQIIQNGRPSRRKSSTTAFSPPSVPTSPVTPTGVCLTAEAELQENSEEVPKVKVKVEDDPNQGYVVFKRQKTPNPVSKVLGGNVQDCFVQAKDGDDSKDHTCGLRLHPRENFKPGEDRNVYLFLKGLYHPNTPGGNLGATGLKGTVLGGSIFTPTPSRPFPLFTQPSCFREGDGTRWTGKLKNAYWQYVGDFCNADDDPNNLNDTEVTVERPTFVKHWASWTAVDEKNQLKNPLMKDTKEKWENKLADKDCKWVCSLDKSIARILRDKEAESKANTLLRNSNIGVTLRALRGANQKTRKEATALFLKNDIMGVSTNSIKYAGFDKVFYDNLLKKCDSWKFDYAGNQLETNIIGKDDADEDGDDRKRTTRSATETSTKRVKIEESEVKDENEEEELLNFDTNVRVGKFTLNQEVKVKYEGKLLDGRILRYFTKGECNNGEFLSKQQAEQFKNQESYDVHFPCDDSEMEVPESYIIMK</sequence>
<feature type="region of interest" description="Disordered" evidence="1">
    <location>
        <begin position="153"/>
        <end position="177"/>
    </location>
</feature>
<keyword evidence="3" id="KW-1185">Reference proteome</keyword>
<name>A0A9W7F7I0_9STRA</name>
<gene>
    <name evidence="2" type="ORF">TrRE_jg8638</name>
</gene>
<comment type="caution">
    <text evidence="2">The sequence shown here is derived from an EMBL/GenBank/DDBJ whole genome shotgun (WGS) entry which is preliminary data.</text>
</comment>
<dbReference type="Proteomes" id="UP001165082">
    <property type="component" value="Unassembled WGS sequence"/>
</dbReference>